<feature type="region of interest" description="Disordered" evidence="1">
    <location>
        <begin position="120"/>
        <end position="189"/>
    </location>
</feature>
<feature type="compositionally biased region" description="Basic and acidic residues" evidence="1">
    <location>
        <begin position="148"/>
        <end position="172"/>
    </location>
</feature>
<comment type="caution">
    <text evidence="2">The sequence shown here is derived from an EMBL/GenBank/DDBJ whole genome shotgun (WGS) entry which is preliminary data.</text>
</comment>
<evidence type="ECO:0000313" key="2">
    <source>
        <dbReference type="EMBL" id="PWA40375.1"/>
    </source>
</evidence>
<feature type="compositionally biased region" description="Pro residues" evidence="1">
    <location>
        <begin position="180"/>
        <end position="189"/>
    </location>
</feature>
<dbReference type="OrthoDB" id="1996092at2759"/>
<dbReference type="AlphaFoldDB" id="A0A2U1KUC9"/>
<feature type="compositionally biased region" description="Basic and acidic residues" evidence="1">
    <location>
        <begin position="120"/>
        <end position="139"/>
    </location>
</feature>
<dbReference type="EMBL" id="PKPP01013839">
    <property type="protein sequence ID" value="PWA40375.1"/>
    <property type="molecule type" value="Genomic_DNA"/>
</dbReference>
<evidence type="ECO:0000313" key="3">
    <source>
        <dbReference type="Proteomes" id="UP000245207"/>
    </source>
</evidence>
<evidence type="ECO:0000256" key="1">
    <source>
        <dbReference type="SAM" id="MobiDB-lite"/>
    </source>
</evidence>
<sequence>MVTHCQGSHFLRAAIPIIRSQRQLGHLDGSIPSPPQMIEEISTRKEDTTTKTLVKNPAKTRYVQLLFLPLDRGNESQLDQPLLDPLTYDRRISKSLIPSDETENHHLVLTVPGTLFRQTERREREEITKNHSARSELPDRSAQLGKPLKPDHSKQHSQRDRPSALSITRDELTTVFGIPSPGPNPDTGR</sequence>
<protein>
    <submittedName>
        <fullName evidence="2">Uncharacterized protein</fullName>
    </submittedName>
</protein>
<name>A0A2U1KUC9_ARTAN</name>
<proteinExistence type="predicted"/>
<gene>
    <name evidence="2" type="ORF">CTI12_AA563590</name>
</gene>
<accession>A0A2U1KUC9</accession>
<keyword evidence="3" id="KW-1185">Reference proteome</keyword>
<dbReference type="Proteomes" id="UP000245207">
    <property type="component" value="Unassembled WGS sequence"/>
</dbReference>
<reference evidence="2 3" key="1">
    <citation type="journal article" date="2018" name="Mol. Plant">
        <title>The genome of Artemisia annua provides insight into the evolution of Asteraceae family and artemisinin biosynthesis.</title>
        <authorList>
            <person name="Shen Q."/>
            <person name="Zhang L."/>
            <person name="Liao Z."/>
            <person name="Wang S."/>
            <person name="Yan T."/>
            <person name="Shi P."/>
            <person name="Liu M."/>
            <person name="Fu X."/>
            <person name="Pan Q."/>
            <person name="Wang Y."/>
            <person name="Lv Z."/>
            <person name="Lu X."/>
            <person name="Zhang F."/>
            <person name="Jiang W."/>
            <person name="Ma Y."/>
            <person name="Chen M."/>
            <person name="Hao X."/>
            <person name="Li L."/>
            <person name="Tang Y."/>
            <person name="Lv G."/>
            <person name="Zhou Y."/>
            <person name="Sun X."/>
            <person name="Brodelius P.E."/>
            <person name="Rose J.K.C."/>
            <person name="Tang K."/>
        </authorList>
    </citation>
    <scope>NUCLEOTIDE SEQUENCE [LARGE SCALE GENOMIC DNA]</scope>
    <source>
        <strain evidence="3">cv. Huhao1</strain>
        <tissue evidence="2">Leaf</tissue>
    </source>
</reference>
<organism evidence="2 3">
    <name type="scientific">Artemisia annua</name>
    <name type="common">Sweet wormwood</name>
    <dbReference type="NCBI Taxonomy" id="35608"/>
    <lineage>
        <taxon>Eukaryota</taxon>
        <taxon>Viridiplantae</taxon>
        <taxon>Streptophyta</taxon>
        <taxon>Embryophyta</taxon>
        <taxon>Tracheophyta</taxon>
        <taxon>Spermatophyta</taxon>
        <taxon>Magnoliopsida</taxon>
        <taxon>eudicotyledons</taxon>
        <taxon>Gunneridae</taxon>
        <taxon>Pentapetalae</taxon>
        <taxon>asterids</taxon>
        <taxon>campanulids</taxon>
        <taxon>Asterales</taxon>
        <taxon>Asteraceae</taxon>
        <taxon>Asteroideae</taxon>
        <taxon>Anthemideae</taxon>
        <taxon>Artemisiinae</taxon>
        <taxon>Artemisia</taxon>
    </lineage>
</organism>